<accession>A0A1U7QMG5</accession>
<dbReference type="GO" id="GO:0005615">
    <property type="term" value="C:extracellular space"/>
    <property type="evidence" value="ECO:0007669"/>
    <property type="project" value="UniProtKB-KW"/>
</dbReference>
<dbReference type="eggNOG" id="ENOG502S8M4">
    <property type="taxonomic scope" value="Eukaryota"/>
</dbReference>
<dbReference type="Gene3D" id="2.40.50.40">
    <property type="match status" value="1"/>
</dbReference>
<keyword evidence="8" id="KW-0395">Inflammatory response</keyword>
<feature type="domain" description="Chemokine interleukin-8-like" evidence="10">
    <location>
        <begin position="29"/>
        <end position="88"/>
    </location>
</feature>
<dbReference type="GO" id="GO:0030838">
    <property type="term" value="P:positive regulation of actin filament polymerization"/>
    <property type="evidence" value="ECO:0007669"/>
    <property type="project" value="Ensembl"/>
</dbReference>
<comment type="subcellular location">
    <subcellularLocation>
        <location evidence="1 9">Secreted</location>
    </subcellularLocation>
</comment>
<dbReference type="InterPro" id="IPR039809">
    <property type="entry name" value="Chemokine_b/g/d"/>
</dbReference>
<dbReference type="GO" id="GO:0007010">
    <property type="term" value="P:cytoskeleton organization"/>
    <property type="evidence" value="ECO:0007669"/>
    <property type="project" value="Ensembl"/>
</dbReference>
<dbReference type="Proteomes" id="UP000886700">
    <property type="component" value="Unplaced"/>
</dbReference>
<dbReference type="OrthoDB" id="8934837at2759"/>
<dbReference type="InterPro" id="IPR000827">
    <property type="entry name" value="Chemokine_CC_CS"/>
</dbReference>
<keyword evidence="5 9" id="KW-0964">Secreted</keyword>
<dbReference type="GO" id="GO:0006954">
    <property type="term" value="P:inflammatory response"/>
    <property type="evidence" value="ECO:0007669"/>
    <property type="project" value="UniProtKB-KW"/>
</dbReference>
<evidence type="ECO:0000259" key="10">
    <source>
        <dbReference type="SMART" id="SM00199"/>
    </source>
</evidence>
<protein>
    <recommendedName>
        <fullName evidence="9">C-C motif chemokine</fullName>
    </recommendedName>
</protein>
<evidence type="ECO:0000256" key="1">
    <source>
        <dbReference type="ARBA" id="ARBA00004613"/>
    </source>
</evidence>
<dbReference type="GO" id="GO:0070098">
    <property type="term" value="P:chemokine-mediated signaling pathway"/>
    <property type="evidence" value="ECO:0007669"/>
    <property type="project" value="Ensembl"/>
</dbReference>
<evidence type="ECO:0000256" key="7">
    <source>
        <dbReference type="ARBA" id="ARBA00023157"/>
    </source>
</evidence>
<gene>
    <name evidence="12" type="primary">LOC101839133</name>
</gene>
<proteinExistence type="inferred from homology"/>
<dbReference type="GO" id="GO:0030335">
    <property type="term" value="P:positive regulation of cell migration"/>
    <property type="evidence" value="ECO:0007669"/>
    <property type="project" value="Ensembl"/>
</dbReference>
<feature type="signal peptide" evidence="9">
    <location>
        <begin position="1"/>
        <end position="23"/>
    </location>
</feature>
<dbReference type="PROSITE" id="PS00472">
    <property type="entry name" value="SMALL_CYTOKINES_CC"/>
    <property type="match status" value="1"/>
</dbReference>
<feature type="chain" id="PRO_5010400081" description="C-C motif chemokine" evidence="9">
    <location>
        <begin position="24"/>
        <end position="97"/>
    </location>
</feature>
<dbReference type="Pfam" id="PF00048">
    <property type="entry name" value="IL8"/>
    <property type="match status" value="1"/>
</dbReference>
<dbReference type="CDD" id="cd00272">
    <property type="entry name" value="Chemokine_CC"/>
    <property type="match status" value="1"/>
</dbReference>
<dbReference type="PANTHER" id="PTHR12015:SF147">
    <property type="entry name" value="C-C MOTIF CHEMOKINE 13"/>
    <property type="match status" value="1"/>
</dbReference>
<dbReference type="GO" id="GO:0045766">
    <property type="term" value="P:positive regulation of angiogenesis"/>
    <property type="evidence" value="ECO:0007669"/>
    <property type="project" value="Ensembl"/>
</dbReference>
<comment type="similarity">
    <text evidence="2 9">Belongs to the intercrine beta (chemokine CC) family.</text>
</comment>
<keyword evidence="6 9" id="KW-0732">Signal</keyword>
<dbReference type="GO" id="GO:0001938">
    <property type="term" value="P:positive regulation of endothelial cell proliferation"/>
    <property type="evidence" value="ECO:0007669"/>
    <property type="project" value="Ensembl"/>
</dbReference>
<dbReference type="GO" id="GO:0031728">
    <property type="term" value="F:CCR3 chemokine receptor binding"/>
    <property type="evidence" value="ECO:0007669"/>
    <property type="project" value="Ensembl"/>
</dbReference>
<organism evidence="11 12">
    <name type="scientific">Mesocricetus auratus</name>
    <name type="common">Golden hamster</name>
    <dbReference type="NCBI Taxonomy" id="10036"/>
    <lineage>
        <taxon>Eukaryota</taxon>
        <taxon>Metazoa</taxon>
        <taxon>Chordata</taxon>
        <taxon>Craniata</taxon>
        <taxon>Vertebrata</taxon>
        <taxon>Euteleostomi</taxon>
        <taxon>Mammalia</taxon>
        <taxon>Eutheria</taxon>
        <taxon>Euarchontoglires</taxon>
        <taxon>Glires</taxon>
        <taxon>Rodentia</taxon>
        <taxon>Myomorpha</taxon>
        <taxon>Muroidea</taxon>
        <taxon>Cricetidae</taxon>
        <taxon>Cricetinae</taxon>
        <taxon>Mesocricetus</taxon>
    </lineage>
</organism>
<dbReference type="FunFam" id="2.40.50.40:FF:000002">
    <property type="entry name" value="C-C motif chemokine"/>
    <property type="match status" value="1"/>
</dbReference>
<evidence type="ECO:0000256" key="8">
    <source>
        <dbReference type="ARBA" id="ARBA00023198"/>
    </source>
</evidence>
<keyword evidence="7" id="KW-1015">Disulfide bond</keyword>
<dbReference type="GO" id="GO:0060763">
    <property type="term" value="P:mammary duct terminal end bud growth"/>
    <property type="evidence" value="ECO:0007669"/>
    <property type="project" value="Ensembl"/>
</dbReference>
<dbReference type="GO" id="GO:0007611">
    <property type="term" value="P:learning or memory"/>
    <property type="evidence" value="ECO:0007669"/>
    <property type="project" value="Ensembl"/>
</dbReference>
<dbReference type="GO" id="GO:0008360">
    <property type="term" value="P:regulation of cell shape"/>
    <property type="evidence" value="ECO:0007669"/>
    <property type="project" value="Ensembl"/>
</dbReference>
<evidence type="ECO:0000256" key="3">
    <source>
        <dbReference type="ARBA" id="ARBA00022500"/>
    </source>
</evidence>
<keyword evidence="3 9" id="KW-0145">Chemotaxis</keyword>
<evidence type="ECO:0000313" key="11">
    <source>
        <dbReference type="Proteomes" id="UP000886700"/>
    </source>
</evidence>
<dbReference type="GO" id="GO:0060444">
    <property type="term" value="P:branching involved in mammary gland duct morphogenesis"/>
    <property type="evidence" value="ECO:0007669"/>
    <property type="project" value="Ensembl"/>
</dbReference>
<evidence type="ECO:0000256" key="9">
    <source>
        <dbReference type="RuleBase" id="RU361150"/>
    </source>
</evidence>
<evidence type="ECO:0000256" key="2">
    <source>
        <dbReference type="ARBA" id="ARBA00010868"/>
    </source>
</evidence>
<dbReference type="GO" id="GO:0008009">
    <property type="term" value="F:chemokine activity"/>
    <property type="evidence" value="ECO:0007669"/>
    <property type="project" value="Ensembl"/>
</dbReference>
<evidence type="ECO:0000256" key="4">
    <source>
        <dbReference type="ARBA" id="ARBA00022514"/>
    </source>
</evidence>
<dbReference type="GeneID" id="101839133"/>
<dbReference type="GO" id="GO:0050768">
    <property type="term" value="P:negative regulation of neurogenesis"/>
    <property type="evidence" value="ECO:0007669"/>
    <property type="project" value="Ensembl"/>
</dbReference>
<evidence type="ECO:0000313" key="12">
    <source>
        <dbReference type="RefSeq" id="XP_005077023.1"/>
    </source>
</evidence>
<name>A0A1U7QMG5_MESAU</name>
<dbReference type="KEGG" id="maua:101839133"/>
<evidence type="ECO:0000256" key="5">
    <source>
        <dbReference type="ARBA" id="ARBA00022525"/>
    </source>
</evidence>
<sequence>MQISTGLLCLLLVATAFTSQVLAHPGSIPVSCCFAMTSKKIPKPLLKSYKKITNSRCTLRAIVFKTKLGKDICADPKQKWVQDAIKHLDQILPTLKP</sequence>
<dbReference type="GO" id="GO:0048245">
    <property type="term" value="P:eosinophil chemotaxis"/>
    <property type="evidence" value="ECO:0007669"/>
    <property type="project" value="Ensembl"/>
</dbReference>
<dbReference type="PANTHER" id="PTHR12015">
    <property type="entry name" value="SMALL INDUCIBLE CYTOKINE A"/>
    <property type="match status" value="1"/>
</dbReference>
<dbReference type="GO" id="GO:0046983">
    <property type="term" value="F:protein dimerization activity"/>
    <property type="evidence" value="ECO:0007669"/>
    <property type="project" value="Ensembl"/>
</dbReference>
<dbReference type="GO" id="GO:0061844">
    <property type="term" value="P:antimicrobial humoral immune response mediated by antimicrobial peptide"/>
    <property type="evidence" value="ECO:0007669"/>
    <property type="project" value="TreeGrafter"/>
</dbReference>
<dbReference type="AlphaFoldDB" id="A0A1U7QMG5"/>
<dbReference type="SMART" id="SM00199">
    <property type="entry name" value="SCY"/>
    <property type="match status" value="1"/>
</dbReference>
<evidence type="ECO:0000256" key="6">
    <source>
        <dbReference type="ARBA" id="ARBA00022729"/>
    </source>
</evidence>
<keyword evidence="4 9" id="KW-0202">Cytokine</keyword>
<dbReference type="InterPro" id="IPR001811">
    <property type="entry name" value="Chemokine_IL8-like_dom"/>
</dbReference>
<reference evidence="12" key="1">
    <citation type="submission" date="2025-08" db="UniProtKB">
        <authorList>
            <consortium name="RefSeq"/>
        </authorList>
    </citation>
    <scope>IDENTIFICATION</scope>
    <source>
        <tissue evidence="12">Liver</tissue>
    </source>
</reference>
<dbReference type="STRING" id="10036.ENSMAUP00000016650"/>
<dbReference type="SUPFAM" id="SSF54117">
    <property type="entry name" value="Interleukin 8-like chemokines"/>
    <property type="match status" value="1"/>
</dbReference>
<dbReference type="RefSeq" id="XP_005077023.1">
    <property type="nucleotide sequence ID" value="XM_005076966.4"/>
</dbReference>
<dbReference type="InterPro" id="IPR036048">
    <property type="entry name" value="Interleukin_8-like_sf"/>
</dbReference>
<keyword evidence="11" id="KW-1185">Reference proteome</keyword>